<evidence type="ECO:0000256" key="1">
    <source>
        <dbReference type="SAM" id="MobiDB-lite"/>
    </source>
</evidence>
<dbReference type="Proteomes" id="UP000059188">
    <property type="component" value="Unassembled WGS sequence"/>
</dbReference>
<name>A0A0B7FAC7_THACB</name>
<protein>
    <recommendedName>
        <fullName evidence="3">FAS1 domain-containing protein</fullName>
    </recommendedName>
</protein>
<feature type="signal peptide" evidence="2">
    <location>
        <begin position="1"/>
        <end position="20"/>
    </location>
</feature>
<dbReference type="AlphaFoldDB" id="A0A0B7FAC7"/>
<reference evidence="4 5" key="1">
    <citation type="submission" date="2014-11" db="EMBL/GenBank/DDBJ databases">
        <authorList>
            <person name="Wibberg Daniel"/>
        </authorList>
    </citation>
    <scope>NUCLEOTIDE SEQUENCE [LARGE SCALE GENOMIC DNA]</scope>
    <source>
        <strain evidence="4">Rhizoctonia solani AG1-IB 7/3/14</strain>
    </source>
</reference>
<dbReference type="EMBL" id="LN679214">
    <property type="protein sequence ID" value="CEL53133.1"/>
    <property type="molecule type" value="Genomic_DNA"/>
</dbReference>
<dbReference type="PROSITE" id="PS50213">
    <property type="entry name" value="FAS1"/>
    <property type="match status" value="1"/>
</dbReference>
<feature type="region of interest" description="Disordered" evidence="1">
    <location>
        <begin position="119"/>
        <end position="141"/>
    </location>
</feature>
<dbReference type="Gene3D" id="2.30.180.10">
    <property type="entry name" value="FAS1 domain"/>
    <property type="match status" value="1"/>
</dbReference>
<evidence type="ECO:0000259" key="3">
    <source>
        <dbReference type="PROSITE" id="PS50213"/>
    </source>
</evidence>
<organism evidence="4 5">
    <name type="scientific">Thanatephorus cucumeris (strain AG1-IB / isolate 7/3/14)</name>
    <name type="common">Lettuce bottom rot fungus</name>
    <name type="synonym">Rhizoctonia solani</name>
    <dbReference type="NCBI Taxonomy" id="1108050"/>
    <lineage>
        <taxon>Eukaryota</taxon>
        <taxon>Fungi</taxon>
        <taxon>Dikarya</taxon>
        <taxon>Basidiomycota</taxon>
        <taxon>Agaricomycotina</taxon>
        <taxon>Agaricomycetes</taxon>
        <taxon>Cantharellales</taxon>
        <taxon>Ceratobasidiaceae</taxon>
        <taxon>Rhizoctonia</taxon>
        <taxon>Rhizoctonia solani AG-1</taxon>
    </lineage>
</organism>
<sequence>MLFFTSVLPVLFAASGLTKAASIAVRDQDEFFCGWLKELRKNNLTILADNYEKISGTKEGKSIVDTLKNGGDLTVLAPINSAFDSKNTHLSPGFIQYNTLWGNIDNNFRGSGSSLTRRAAESRSNAPNTFPRQSAAGVTRRQVDRDNYQVTTVDQFYDLQSTKRNNDRLILIGRPVGNSRVIDRFSYKQIIVLVIDELTELPGTSANLLSQPLIQSAPNGLSKFAKALERTGLDKEFNNGDRLTAFVPLDEDFKIEGLSDRVLTCLLESYLVFGRIVYSTLFSTIPKATAKSGEELHFLYENDVNYVSCGKSKHKSIVLRGDVITSNGVVHIIDKPLKCE</sequence>
<dbReference type="OrthoDB" id="286301at2759"/>
<evidence type="ECO:0000313" key="4">
    <source>
        <dbReference type="EMBL" id="CEL53133.1"/>
    </source>
</evidence>
<dbReference type="Pfam" id="PF02469">
    <property type="entry name" value="Fasciclin"/>
    <property type="match status" value="1"/>
</dbReference>
<feature type="compositionally biased region" description="Polar residues" evidence="1">
    <location>
        <begin position="119"/>
        <end position="132"/>
    </location>
</feature>
<dbReference type="InterPro" id="IPR000782">
    <property type="entry name" value="FAS1_domain"/>
</dbReference>
<dbReference type="SUPFAM" id="SSF82153">
    <property type="entry name" value="FAS1 domain"/>
    <property type="match status" value="2"/>
</dbReference>
<evidence type="ECO:0000256" key="2">
    <source>
        <dbReference type="SAM" id="SignalP"/>
    </source>
</evidence>
<gene>
    <name evidence="4" type="ORF">RSOLAG1IB_11265</name>
</gene>
<accession>A0A0B7FAC7</accession>
<proteinExistence type="predicted"/>
<evidence type="ECO:0000313" key="5">
    <source>
        <dbReference type="Proteomes" id="UP000059188"/>
    </source>
</evidence>
<dbReference type="InterPro" id="IPR036378">
    <property type="entry name" value="FAS1_dom_sf"/>
</dbReference>
<keyword evidence="5" id="KW-1185">Reference proteome</keyword>
<feature type="domain" description="FAS1" evidence="3">
    <location>
        <begin position="208"/>
        <end position="337"/>
    </location>
</feature>
<keyword evidence="2" id="KW-0732">Signal</keyword>
<feature type="chain" id="PRO_5002115714" description="FAS1 domain-containing protein" evidence="2">
    <location>
        <begin position="21"/>
        <end position="340"/>
    </location>
</feature>
<dbReference type="STRING" id="1108050.A0A0B7FAC7"/>